<accession>A0A9Q5ZDN5</accession>
<proteinExistence type="predicted"/>
<protein>
    <submittedName>
        <fullName evidence="4">Response regulator receiver protein</fullName>
    </submittedName>
</protein>
<dbReference type="SUPFAM" id="SSF46894">
    <property type="entry name" value="C-terminal effector domain of the bipartite response regulators"/>
    <property type="match status" value="1"/>
</dbReference>
<reference evidence="4 5" key="1">
    <citation type="submission" date="2015-02" db="EMBL/GenBank/DDBJ databases">
        <title>Nostoc linckia genome annotation.</title>
        <authorList>
            <person name="Zhou Z."/>
        </authorList>
    </citation>
    <scope>NUCLEOTIDE SEQUENCE [LARGE SCALE GENOMIC DNA]</scope>
    <source>
        <strain evidence="5">z8</strain>
    </source>
</reference>
<dbReference type="AlphaFoldDB" id="A0A9Q5ZDN5"/>
<dbReference type="Pfam" id="PF00196">
    <property type="entry name" value="GerE"/>
    <property type="match status" value="1"/>
</dbReference>
<name>A0A9Q5ZDN5_NOSLI</name>
<dbReference type="InterPro" id="IPR001789">
    <property type="entry name" value="Sig_transdc_resp-reg_receiver"/>
</dbReference>
<dbReference type="InterPro" id="IPR000792">
    <property type="entry name" value="Tscrpt_reg_LuxR_C"/>
</dbReference>
<keyword evidence="1" id="KW-0238">DNA-binding</keyword>
<feature type="modified residue" description="4-aspartylphosphate" evidence="2">
    <location>
        <position position="59"/>
    </location>
</feature>
<evidence type="ECO:0000313" key="5">
    <source>
        <dbReference type="Proteomes" id="UP000222310"/>
    </source>
</evidence>
<dbReference type="GO" id="GO:0000160">
    <property type="term" value="P:phosphorelay signal transduction system"/>
    <property type="evidence" value="ECO:0007669"/>
    <property type="project" value="InterPro"/>
</dbReference>
<dbReference type="EMBL" id="LAHD01000021">
    <property type="protein sequence ID" value="PHK04826.1"/>
    <property type="molecule type" value="Genomic_DNA"/>
</dbReference>
<organism evidence="4 5">
    <name type="scientific">Nostoc linckia z8</name>
    <dbReference type="NCBI Taxonomy" id="1628746"/>
    <lineage>
        <taxon>Bacteria</taxon>
        <taxon>Bacillati</taxon>
        <taxon>Cyanobacteriota</taxon>
        <taxon>Cyanophyceae</taxon>
        <taxon>Nostocales</taxon>
        <taxon>Nostocaceae</taxon>
        <taxon>Nostoc</taxon>
    </lineage>
</organism>
<dbReference type="InterPro" id="IPR051015">
    <property type="entry name" value="EvgA-like"/>
</dbReference>
<dbReference type="GO" id="GO:0003677">
    <property type="term" value="F:DNA binding"/>
    <property type="evidence" value="ECO:0007669"/>
    <property type="project" value="UniProtKB-KW"/>
</dbReference>
<dbReference type="Gene3D" id="3.40.50.2300">
    <property type="match status" value="1"/>
</dbReference>
<dbReference type="PANTHER" id="PTHR45566:SF1">
    <property type="entry name" value="HTH-TYPE TRANSCRIPTIONAL REGULATOR YHJB-RELATED"/>
    <property type="match status" value="1"/>
</dbReference>
<evidence type="ECO:0000259" key="3">
    <source>
        <dbReference type="PROSITE" id="PS50110"/>
    </source>
</evidence>
<dbReference type="RefSeq" id="WP_099067550.1">
    <property type="nucleotide sequence ID" value="NZ_LAHD01000021.1"/>
</dbReference>
<sequence>MYSANNQRILVVDDHESVLYATINVLKKHYPQAETIQAQSIESALKQLENVKFDLIIVDLAMPEIIGGTAEIDNGIQLLKTLMRQDPSLNIVVQTANTRALVRLKAAISNHEGGFTVADKSLPMSEMLTKVDWALKGLHNTPVEIRSGLELKPEWLKVLQLAFKEGLMDKPISKQMNISERTVRHYWTKIYDVLRIYPDEGKNLRIQAEIRAREEGLID</sequence>
<dbReference type="SMART" id="SM00448">
    <property type="entry name" value="REC"/>
    <property type="match status" value="1"/>
</dbReference>
<dbReference type="Proteomes" id="UP000222310">
    <property type="component" value="Unassembled WGS sequence"/>
</dbReference>
<dbReference type="GO" id="GO:0006355">
    <property type="term" value="P:regulation of DNA-templated transcription"/>
    <property type="evidence" value="ECO:0007669"/>
    <property type="project" value="InterPro"/>
</dbReference>
<dbReference type="Pfam" id="PF00072">
    <property type="entry name" value="Response_reg"/>
    <property type="match status" value="1"/>
</dbReference>
<evidence type="ECO:0000256" key="1">
    <source>
        <dbReference type="ARBA" id="ARBA00023125"/>
    </source>
</evidence>
<dbReference type="SUPFAM" id="SSF52172">
    <property type="entry name" value="CheY-like"/>
    <property type="match status" value="1"/>
</dbReference>
<gene>
    <name evidence="4" type="ORF">VF08_09930</name>
</gene>
<dbReference type="InterPro" id="IPR011006">
    <property type="entry name" value="CheY-like_superfamily"/>
</dbReference>
<dbReference type="PANTHER" id="PTHR45566">
    <property type="entry name" value="HTH-TYPE TRANSCRIPTIONAL REGULATOR YHJB-RELATED"/>
    <property type="match status" value="1"/>
</dbReference>
<comment type="caution">
    <text evidence="4">The sequence shown here is derived from an EMBL/GenBank/DDBJ whole genome shotgun (WGS) entry which is preliminary data.</text>
</comment>
<dbReference type="InterPro" id="IPR036388">
    <property type="entry name" value="WH-like_DNA-bd_sf"/>
</dbReference>
<feature type="domain" description="Response regulatory" evidence="3">
    <location>
        <begin position="8"/>
        <end position="135"/>
    </location>
</feature>
<dbReference type="PROSITE" id="PS50110">
    <property type="entry name" value="RESPONSE_REGULATORY"/>
    <property type="match status" value="1"/>
</dbReference>
<evidence type="ECO:0000256" key="2">
    <source>
        <dbReference type="PROSITE-ProRule" id="PRU00169"/>
    </source>
</evidence>
<dbReference type="Gene3D" id="1.10.10.10">
    <property type="entry name" value="Winged helix-like DNA-binding domain superfamily/Winged helix DNA-binding domain"/>
    <property type="match status" value="1"/>
</dbReference>
<dbReference type="GeneID" id="57095075"/>
<evidence type="ECO:0000313" key="4">
    <source>
        <dbReference type="EMBL" id="PHK04826.1"/>
    </source>
</evidence>
<dbReference type="InterPro" id="IPR016032">
    <property type="entry name" value="Sig_transdc_resp-reg_C-effctor"/>
</dbReference>
<keyword evidence="2" id="KW-0597">Phosphoprotein</keyword>